<gene>
    <name evidence="11" type="ORF">PAN0_015d5177</name>
</gene>
<dbReference type="HOGENOM" id="CLU_031381_1_0_1"/>
<dbReference type="InterPro" id="IPR007676">
    <property type="entry name" value="Ribophorin_I"/>
</dbReference>
<sequence>MGMSASTRTTTLVLAWLACLGFWLAAPTLAVSLPPAAHWTNTNVVKQIELAGTTSHAITTLSVRPGASHNGGEVLDYYFVLAAHEAEHLAWSRLTVKPALDSAFAARDNKHGGMRPVVPLQQLGPLDGDMDSVVFKAEIPAELVGAEGVGMTLETALNHVTQPLPKQVKQTQPQLVLWEGDAAVRSPYPTKTARIKVKAASPKIIAYSPDSATKSGSIVTFGPFENVRPIQAGTKVEQGSVHFQLDAPRAVIVELKRVAEVSHWGDALSVHDRLVVRNAGAQLKGHFSRIEHQMAAFYNKASASALSTIAMSLPAGARDAWFVDDIGNVSTSRFRESKPDPSLLSASSVLPTSAGVAARMSALELQPRFPLLGGWNYSFSVGFTLPLSAGGWMRKVRASNEYITAVPLFTPIKDVAVDKLTTVIVLPEAASRVQLELPYDIHVDHEISKTYLDTVGRNTIILTQRNVAPQHAALVYIKYSLPHRANMVKVAAVAAVTAALLTATAVVQRVQTRII</sequence>
<dbReference type="Pfam" id="PF04597">
    <property type="entry name" value="Ribophorin_I"/>
    <property type="match status" value="1"/>
</dbReference>
<dbReference type="GO" id="GO:0008250">
    <property type="term" value="C:oligosaccharyltransferase complex"/>
    <property type="evidence" value="ECO:0007669"/>
    <property type="project" value="UniProtKB-UniRule"/>
</dbReference>
<evidence type="ECO:0000313" key="11">
    <source>
        <dbReference type="EMBL" id="GAK66952.1"/>
    </source>
</evidence>
<dbReference type="EMBL" id="DF830082">
    <property type="protein sequence ID" value="GAK66952.1"/>
    <property type="molecule type" value="Genomic_DNA"/>
</dbReference>
<protein>
    <recommendedName>
        <fullName evidence="10">Dolichyl-diphosphooligosaccharide--protein glycosyltransferase subunit 1</fullName>
    </recommendedName>
</protein>
<evidence type="ECO:0000256" key="2">
    <source>
        <dbReference type="ARBA" id="ARBA00004115"/>
    </source>
</evidence>
<keyword evidence="6 10" id="KW-0732">Signal</keyword>
<feature type="signal peptide" evidence="10">
    <location>
        <begin position="1"/>
        <end position="30"/>
    </location>
</feature>
<comment type="subunit">
    <text evidence="10">Component of the oligosaccharyltransferase (OST) complex.</text>
</comment>
<dbReference type="GeneID" id="26306014"/>
<evidence type="ECO:0000256" key="3">
    <source>
        <dbReference type="ARBA" id="ARBA00004922"/>
    </source>
</evidence>
<comment type="function">
    <text evidence="1 10">Subunit of the oligosaccharyl transferase (OST) complex that catalyzes the initial transfer of a defined glycan (Glc(3)Man(9)GlcNAc(2) in eukaryotes) from the lipid carrier dolichol-pyrophosphate to an asparagine residue within an Asn-X-Ser/Thr consensus motif in nascent polypeptide chains, the first step in protein N-glycosylation. N-glycosylation occurs cotranslationally and the complex associates with the Sec61 complex at the channel-forming translocon complex that mediates protein translocation across the endoplasmic reticulum (ER). All subunits are required for a maximal enzyme activity.</text>
</comment>
<dbReference type="PANTHER" id="PTHR21049">
    <property type="entry name" value="RIBOPHORIN I"/>
    <property type="match status" value="1"/>
</dbReference>
<comment type="subcellular location">
    <subcellularLocation>
        <location evidence="2 10">Endoplasmic reticulum membrane</location>
        <topology evidence="2 10">Single-pass type I membrane protein</topology>
    </subcellularLocation>
</comment>
<comment type="pathway">
    <text evidence="3 10">Protein modification; protein glycosylation.</text>
</comment>
<proteinExistence type="inferred from homology"/>
<dbReference type="AlphaFoldDB" id="A0A081CJV6"/>
<dbReference type="PANTHER" id="PTHR21049:SF0">
    <property type="entry name" value="DOLICHYL-DIPHOSPHOOLIGOSACCHARIDE--PROTEIN GLYCOSYLTRANSFERASE SUBUNIT 1"/>
    <property type="match status" value="1"/>
</dbReference>
<keyword evidence="8" id="KW-1133">Transmembrane helix</keyword>
<evidence type="ECO:0000256" key="4">
    <source>
        <dbReference type="ARBA" id="ARBA00008905"/>
    </source>
</evidence>
<evidence type="ECO:0000256" key="1">
    <source>
        <dbReference type="ARBA" id="ARBA00002791"/>
    </source>
</evidence>
<dbReference type="UniPathway" id="UPA00378"/>
<dbReference type="RefSeq" id="XP_014654972.1">
    <property type="nucleotide sequence ID" value="XM_014799486.1"/>
</dbReference>
<keyword evidence="7 10" id="KW-0256">Endoplasmic reticulum</keyword>
<evidence type="ECO:0000256" key="7">
    <source>
        <dbReference type="ARBA" id="ARBA00022824"/>
    </source>
</evidence>
<evidence type="ECO:0000256" key="9">
    <source>
        <dbReference type="ARBA" id="ARBA00023136"/>
    </source>
</evidence>
<reference evidence="11" key="1">
    <citation type="submission" date="2014-07" db="EMBL/GenBank/DDBJ databases">
        <title>Draft genome sequence of the yeast Pseudozyma antarctica JCM 10317 known as a producer of lipase B which used in a wide range of industrial applications.</title>
        <authorList>
            <person name="Morita T."/>
            <person name="Saika A."/>
            <person name="Koike H."/>
        </authorList>
    </citation>
    <scope>NUCLEOTIDE SEQUENCE</scope>
    <source>
        <strain evidence="11">JCM 10317</strain>
    </source>
</reference>
<keyword evidence="9" id="KW-0472">Membrane</keyword>
<feature type="chain" id="PRO_5005105638" description="Dolichyl-diphosphooligosaccharide--protein glycosyltransferase subunit 1" evidence="10">
    <location>
        <begin position="31"/>
        <end position="515"/>
    </location>
</feature>
<accession>A0A081CJV6</accession>
<evidence type="ECO:0000313" key="12">
    <source>
        <dbReference type="Proteomes" id="UP000053758"/>
    </source>
</evidence>
<keyword evidence="5" id="KW-0812">Transmembrane</keyword>
<dbReference type="Proteomes" id="UP000053758">
    <property type="component" value="Unassembled WGS sequence"/>
</dbReference>
<comment type="similarity">
    <text evidence="4 10">Belongs to the OST1 family.</text>
</comment>
<dbReference type="GO" id="GO:0016740">
    <property type="term" value="F:transferase activity"/>
    <property type="evidence" value="ECO:0007669"/>
    <property type="project" value="UniProtKB-KW"/>
</dbReference>
<keyword evidence="11" id="KW-0808">Transferase</keyword>
<evidence type="ECO:0000256" key="6">
    <source>
        <dbReference type="ARBA" id="ARBA00022729"/>
    </source>
</evidence>
<evidence type="ECO:0000256" key="8">
    <source>
        <dbReference type="ARBA" id="ARBA00022989"/>
    </source>
</evidence>
<name>A0A081CJV6_PSEA2</name>
<organism evidence="11">
    <name type="scientific">Pseudozyma antarctica</name>
    <name type="common">Yeast</name>
    <name type="synonym">Candida antarctica</name>
    <dbReference type="NCBI Taxonomy" id="84753"/>
    <lineage>
        <taxon>Eukaryota</taxon>
        <taxon>Fungi</taxon>
        <taxon>Dikarya</taxon>
        <taxon>Basidiomycota</taxon>
        <taxon>Ustilaginomycotina</taxon>
        <taxon>Ustilaginomycetes</taxon>
        <taxon>Ustilaginales</taxon>
        <taxon>Ustilaginaceae</taxon>
        <taxon>Moesziomyces</taxon>
    </lineage>
</organism>
<dbReference type="GO" id="GO:0018279">
    <property type="term" value="P:protein N-linked glycosylation via asparagine"/>
    <property type="evidence" value="ECO:0007669"/>
    <property type="project" value="TreeGrafter"/>
</dbReference>
<evidence type="ECO:0000256" key="5">
    <source>
        <dbReference type="ARBA" id="ARBA00022692"/>
    </source>
</evidence>
<keyword evidence="12" id="KW-1185">Reference proteome</keyword>
<evidence type="ECO:0000256" key="10">
    <source>
        <dbReference type="RuleBase" id="RU361143"/>
    </source>
</evidence>